<feature type="compositionally biased region" description="Basic and acidic residues" evidence="1">
    <location>
        <begin position="87"/>
        <end position="116"/>
    </location>
</feature>
<organism evidence="2 3">
    <name type="scientific">Bifiguratus adelaidae</name>
    <dbReference type="NCBI Taxonomy" id="1938954"/>
    <lineage>
        <taxon>Eukaryota</taxon>
        <taxon>Fungi</taxon>
        <taxon>Fungi incertae sedis</taxon>
        <taxon>Mucoromycota</taxon>
        <taxon>Mucoromycotina</taxon>
        <taxon>Endogonomycetes</taxon>
        <taxon>Endogonales</taxon>
        <taxon>Endogonales incertae sedis</taxon>
        <taxon>Bifiguratus</taxon>
    </lineage>
</organism>
<accession>A0A261XYF4</accession>
<comment type="caution">
    <text evidence="2">The sequence shown here is derived from an EMBL/GenBank/DDBJ whole genome shotgun (WGS) entry which is preliminary data.</text>
</comment>
<proteinExistence type="predicted"/>
<dbReference type="Proteomes" id="UP000242875">
    <property type="component" value="Unassembled WGS sequence"/>
</dbReference>
<gene>
    <name evidence="2" type="ORF">BZG36_03594</name>
</gene>
<feature type="region of interest" description="Disordered" evidence="1">
    <location>
        <begin position="159"/>
        <end position="236"/>
    </location>
</feature>
<sequence length="260" mass="28969">MIPAVHPIVLRCVIAVAAGVAAAWTYYNQVKYWEDLTVPVAPLYAYNDDKVQEPDETLWDNFPGQRERRERMRLLRDMRAQAHKKHDTAQPEASEKMPSHAEQVEPERPASGHDDASPAQNPNLIDFSDQYTLPLSNHELDLSVLQTRVHDMSFYELPSSDDSDAEISGHSECPWTGPATRDIEPPSSPTTDASFASLPYMSDLAEDLSAFDTDTNTEKSFAGDEHSTTSARPSMDESMVVVDTDHPSDTSWDVLSDDST</sequence>
<feature type="region of interest" description="Disordered" evidence="1">
    <location>
        <begin position="80"/>
        <end position="125"/>
    </location>
</feature>
<name>A0A261XYF4_9FUNG</name>
<evidence type="ECO:0000313" key="2">
    <source>
        <dbReference type="EMBL" id="OZJ03406.1"/>
    </source>
</evidence>
<evidence type="ECO:0000256" key="1">
    <source>
        <dbReference type="SAM" id="MobiDB-lite"/>
    </source>
</evidence>
<dbReference type="EMBL" id="MVBO01000086">
    <property type="protein sequence ID" value="OZJ03406.1"/>
    <property type="molecule type" value="Genomic_DNA"/>
</dbReference>
<evidence type="ECO:0000313" key="3">
    <source>
        <dbReference type="Proteomes" id="UP000242875"/>
    </source>
</evidence>
<keyword evidence="3" id="KW-1185">Reference proteome</keyword>
<protein>
    <submittedName>
        <fullName evidence="2">Uncharacterized protein</fullName>
    </submittedName>
</protein>
<reference evidence="2 3" key="1">
    <citation type="journal article" date="2017" name="Mycologia">
        <title>Bifiguratus adelaidae, gen. et sp. nov., a new member of Mucoromycotina in endophytic and soil-dwelling habitats.</title>
        <authorList>
            <person name="Torres-Cruz T.J."/>
            <person name="Billingsley Tobias T.L."/>
            <person name="Almatruk M."/>
            <person name="Hesse C."/>
            <person name="Kuske C.R."/>
            <person name="Desiro A."/>
            <person name="Benucci G.M."/>
            <person name="Bonito G."/>
            <person name="Stajich J.E."/>
            <person name="Dunlap C."/>
            <person name="Arnold A.E."/>
            <person name="Porras-Alfaro A."/>
        </authorList>
    </citation>
    <scope>NUCLEOTIDE SEQUENCE [LARGE SCALE GENOMIC DNA]</scope>
    <source>
        <strain evidence="2 3">AZ0501</strain>
    </source>
</reference>
<dbReference type="AlphaFoldDB" id="A0A261XYF4"/>